<evidence type="ECO:0000256" key="1">
    <source>
        <dbReference type="SAM" id="SignalP"/>
    </source>
</evidence>
<dbReference type="EMBL" id="JACAZH010000008">
    <property type="protein sequence ID" value="KAF7360878.1"/>
    <property type="molecule type" value="Genomic_DNA"/>
</dbReference>
<evidence type="ECO:0000313" key="2">
    <source>
        <dbReference type="EMBL" id="KAF7360878.1"/>
    </source>
</evidence>
<evidence type="ECO:0000313" key="3">
    <source>
        <dbReference type="Proteomes" id="UP000623467"/>
    </source>
</evidence>
<dbReference type="AlphaFoldDB" id="A0A8H6YJB7"/>
<dbReference type="OrthoDB" id="10261782at2759"/>
<organism evidence="2 3">
    <name type="scientific">Mycena sanguinolenta</name>
    <dbReference type="NCBI Taxonomy" id="230812"/>
    <lineage>
        <taxon>Eukaryota</taxon>
        <taxon>Fungi</taxon>
        <taxon>Dikarya</taxon>
        <taxon>Basidiomycota</taxon>
        <taxon>Agaricomycotina</taxon>
        <taxon>Agaricomycetes</taxon>
        <taxon>Agaricomycetidae</taxon>
        <taxon>Agaricales</taxon>
        <taxon>Marasmiineae</taxon>
        <taxon>Mycenaceae</taxon>
        <taxon>Mycena</taxon>
    </lineage>
</organism>
<dbReference type="Proteomes" id="UP000623467">
    <property type="component" value="Unassembled WGS sequence"/>
</dbReference>
<keyword evidence="1" id="KW-0732">Signal</keyword>
<gene>
    <name evidence="2" type="ORF">MSAN_01117500</name>
</gene>
<sequence length="567" mass="63897">MQLLRPLFGLAALQHSAHATQFSFSTPTVSTSSIQWTDLTAPPDANATSQLIFDAVNAVLQHWPHTRYRNGHTIIPGTVPVGTLLYHGRQDRELPRTPEWTSVDPEHSFPFAGDSTTDANTTAEGCWQHTLVTTRPLKVLYFDGSSAANIKEGGTLDMQDLLIWGKVDPARWVDERERLDDLCAWGNDFGLDGFVRMEMDFEIMLCDFSQGVELISTDYLAALWSRHITPPLQRHTALSLDTTSSADNLSGPNDRIVADILRFETIHAGSWHNQYPGDTRFKLDLTGLVSFYDTTLAPSLIPARRGKERWDHRPAGISATDLTAVKARVGEVLTRGPDSDGSGIDWQASFHVIVDRYADRLETLAYLLNTTTPDTVSERARLIQTQLRIMLTPYILYTARPTPGRSSTASDSDTWALPVWKGCATKHTAHIHASPTLQSRMTVSERLLLTALDKTNREICRVVVKMWAAGVHAGLDPFIPLESDDGHATTLALQDSLRVVHDWRADADRLMSWLDWAVWVKCRPACGVEEMCYLPTWPFFWHEGRKDERWERPQPRCIRRFEPYSQL</sequence>
<name>A0A8H6YJB7_9AGAR</name>
<protein>
    <submittedName>
        <fullName evidence="2">Uncharacterized protein</fullName>
    </submittedName>
</protein>
<keyword evidence="3" id="KW-1185">Reference proteome</keyword>
<accession>A0A8H6YJB7</accession>
<dbReference type="PANTHER" id="PTHR35204:SF1">
    <property type="entry name" value="ENTEROTOXIN"/>
    <property type="match status" value="1"/>
</dbReference>
<reference evidence="2" key="1">
    <citation type="submission" date="2020-05" db="EMBL/GenBank/DDBJ databases">
        <title>Mycena genomes resolve the evolution of fungal bioluminescence.</title>
        <authorList>
            <person name="Tsai I.J."/>
        </authorList>
    </citation>
    <scope>NUCLEOTIDE SEQUENCE</scope>
    <source>
        <strain evidence="2">160909Yilan</strain>
    </source>
</reference>
<comment type="caution">
    <text evidence="2">The sequence shown here is derived from an EMBL/GenBank/DDBJ whole genome shotgun (WGS) entry which is preliminary data.</text>
</comment>
<feature type="signal peptide" evidence="1">
    <location>
        <begin position="1"/>
        <end position="19"/>
    </location>
</feature>
<feature type="chain" id="PRO_5034053843" evidence="1">
    <location>
        <begin position="20"/>
        <end position="567"/>
    </location>
</feature>
<dbReference type="InterPro" id="IPR038921">
    <property type="entry name" value="YOR389W-like"/>
</dbReference>
<proteinExistence type="predicted"/>
<dbReference type="PANTHER" id="PTHR35204">
    <property type="entry name" value="YALI0A21131P"/>
    <property type="match status" value="1"/>
</dbReference>